<sequence>MPSTKRKTLSESPRARSRSPASRSDSKDGNRPKRSRHFYDCTLCDKLRRELRHKKSSELKRTLEIDYWKRTDDCSRRKREHMERVESTRDVSMEEWIFQTTLKGTDHAMEKNPFPYQTPKNVEHWTLWASHEMERRQIERYIYHFIQTEQQDVEAWEYDENSHRSIDIFHVHVYLKFRDGCKSADSKCCHAVRTKPEYDTPTRDELQGVASVPTPGLRRAVKSHRKCPSSKVTSGPRLVITVCPFVFRIFTNSREHTSEF</sequence>
<feature type="compositionally biased region" description="Basic and acidic residues" evidence="1">
    <location>
        <begin position="24"/>
        <end position="35"/>
    </location>
</feature>
<accession>A0A7S2X705</accession>
<feature type="region of interest" description="Disordered" evidence="1">
    <location>
        <begin position="1"/>
        <end position="35"/>
    </location>
</feature>
<organism evidence="2">
    <name type="scientific">Lotharella oceanica</name>
    <dbReference type="NCBI Taxonomy" id="641309"/>
    <lineage>
        <taxon>Eukaryota</taxon>
        <taxon>Sar</taxon>
        <taxon>Rhizaria</taxon>
        <taxon>Cercozoa</taxon>
        <taxon>Chlorarachniophyceae</taxon>
        <taxon>Lotharella</taxon>
    </lineage>
</organism>
<evidence type="ECO:0000313" key="2">
    <source>
        <dbReference type="EMBL" id="CAD9751502.1"/>
    </source>
</evidence>
<evidence type="ECO:0000256" key="1">
    <source>
        <dbReference type="SAM" id="MobiDB-lite"/>
    </source>
</evidence>
<dbReference type="EMBL" id="HBHP01006027">
    <property type="protein sequence ID" value="CAD9751502.1"/>
    <property type="molecule type" value="Transcribed_RNA"/>
</dbReference>
<proteinExistence type="predicted"/>
<protein>
    <submittedName>
        <fullName evidence="2">Uncharacterized protein</fullName>
    </submittedName>
</protein>
<dbReference type="AlphaFoldDB" id="A0A7S2X705"/>
<reference evidence="2" key="1">
    <citation type="submission" date="2021-01" db="EMBL/GenBank/DDBJ databases">
        <authorList>
            <person name="Corre E."/>
            <person name="Pelletier E."/>
            <person name="Niang G."/>
            <person name="Scheremetjew M."/>
            <person name="Finn R."/>
            <person name="Kale V."/>
            <person name="Holt S."/>
            <person name="Cochrane G."/>
            <person name="Meng A."/>
            <person name="Brown T."/>
            <person name="Cohen L."/>
        </authorList>
    </citation>
    <scope>NUCLEOTIDE SEQUENCE</scope>
    <source>
        <strain evidence="2">CCMP622</strain>
    </source>
</reference>
<name>A0A7S2X705_9EUKA</name>
<gene>
    <name evidence="2" type="ORF">LSP00402_LOCUS3735</name>
</gene>